<proteinExistence type="predicted"/>
<accession>A0A1S4EMU9</accession>
<organism evidence="2 3">
    <name type="scientific">Diaphorina citri</name>
    <name type="common">Asian citrus psyllid</name>
    <dbReference type="NCBI Taxonomy" id="121845"/>
    <lineage>
        <taxon>Eukaryota</taxon>
        <taxon>Metazoa</taxon>
        <taxon>Ecdysozoa</taxon>
        <taxon>Arthropoda</taxon>
        <taxon>Hexapoda</taxon>
        <taxon>Insecta</taxon>
        <taxon>Pterygota</taxon>
        <taxon>Neoptera</taxon>
        <taxon>Paraneoptera</taxon>
        <taxon>Hemiptera</taxon>
        <taxon>Sternorrhyncha</taxon>
        <taxon>Psylloidea</taxon>
        <taxon>Psyllidae</taxon>
        <taxon>Diaphorininae</taxon>
        <taxon>Diaphorina</taxon>
    </lineage>
</organism>
<evidence type="ECO:0000313" key="2">
    <source>
        <dbReference type="Proteomes" id="UP000079169"/>
    </source>
</evidence>
<dbReference type="GeneID" id="108253652"/>
<gene>
    <name evidence="3" type="primary">LOC108253652</name>
</gene>
<feature type="compositionally biased region" description="Low complexity" evidence="1">
    <location>
        <begin position="12"/>
        <end position="25"/>
    </location>
</feature>
<sequence>MEIDTEDATSDSFVPSSGVSTGTSTRPQSLQLPAETSYSSVETQEMVMSVFWRGSFLGAACYCFENSQIYLLADIRDEMPDFKILESLFRQIQPSRVITCGTLSYNFINKVKQLVLGEDEVGEDLPVTDKLHFLSSKVFGKTLMSQPTKDRHVIESRLEVIRFCLESRHAPVVKNIRENIGQVQCVSKILTHMKNGLANVTHWLNLHK</sequence>
<dbReference type="KEGG" id="dci:108253652"/>
<name>A0A1S4EMU9_DIACI</name>
<keyword evidence="2" id="KW-1185">Reference proteome</keyword>
<feature type="region of interest" description="Disordered" evidence="1">
    <location>
        <begin position="1"/>
        <end position="34"/>
    </location>
</feature>
<reference evidence="3" key="1">
    <citation type="submission" date="2025-08" db="UniProtKB">
        <authorList>
            <consortium name="RefSeq"/>
        </authorList>
    </citation>
    <scope>IDENTIFICATION</scope>
</reference>
<dbReference type="AlphaFoldDB" id="A0A1S4EMU9"/>
<dbReference type="RefSeq" id="XP_017303503.1">
    <property type="nucleotide sequence ID" value="XM_017448014.2"/>
</dbReference>
<dbReference type="PaxDb" id="121845-A0A1S4EMU9"/>
<evidence type="ECO:0000313" key="3">
    <source>
        <dbReference type="RefSeq" id="XP_017303503.1"/>
    </source>
</evidence>
<dbReference type="STRING" id="121845.A0A1S4EMU9"/>
<protein>
    <submittedName>
        <fullName evidence="3">Uncharacterized protein LOC108253652</fullName>
    </submittedName>
</protein>
<dbReference type="Gene3D" id="1.10.1420.10">
    <property type="match status" value="1"/>
</dbReference>
<dbReference type="Proteomes" id="UP000079169">
    <property type="component" value="Unplaced"/>
</dbReference>
<feature type="non-terminal residue" evidence="3">
    <location>
        <position position="208"/>
    </location>
</feature>
<evidence type="ECO:0000256" key="1">
    <source>
        <dbReference type="SAM" id="MobiDB-lite"/>
    </source>
</evidence>